<feature type="domain" description="FlgD/Vpr Ig-like" evidence="7">
    <location>
        <begin position="113"/>
        <end position="178"/>
    </location>
</feature>
<keyword evidence="12" id="KW-1185">Reference proteome</keyword>
<gene>
    <name evidence="10" type="ORF">DQK91_02070</name>
    <name evidence="9" type="ORF">E8L03_07850</name>
</gene>
<evidence type="ECO:0000313" key="10">
    <source>
        <dbReference type="EMBL" id="TVM36728.1"/>
    </source>
</evidence>
<dbReference type="Pfam" id="PF13861">
    <property type="entry name" value="FLgD_tudor"/>
    <property type="match status" value="1"/>
</dbReference>
<dbReference type="Gene3D" id="2.30.30.910">
    <property type="match status" value="1"/>
</dbReference>
<feature type="compositionally biased region" description="Acidic residues" evidence="6">
    <location>
        <begin position="245"/>
        <end position="265"/>
    </location>
</feature>
<feature type="region of interest" description="Disordered" evidence="6">
    <location>
        <begin position="225"/>
        <end position="265"/>
    </location>
</feature>
<evidence type="ECO:0000313" key="11">
    <source>
        <dbReference type="Proteomes" id="UP000434052"/>
    </source>
</evidence>
<keyword evidence="3 5" id="KW-1005">Bacterial flagellum biogenesis</keyword>
<dbReference type="EMBL" id="CP039543">
    <property type="protein sequence ID" value="QJT08846.1"/>
    <property type="molecule type" value="Genomic_DNA"/>
</dbReference>
<comment type="function">
    <text evidence="4 5">Required for flagellar hook formation. May act as a scaffolding protein.</text>
</comment>
<proteinExistence type="inferred from homology"/>
<dbReference type="Proteomes" id="UP000434052">
    <property type="component" value="Unassembled WGS sequence"/>
</dbReference>
<evidence type="ECO:0000256" key="2">
    <source>
        <dbReference type="ARBA" id="ARBA00016013"/>
    </source>
</evidence>
<evidence type="ECO:0000256" key="5">
    <source>
        <dbReference type="RuleBase" id="RU362076"/>
    </source>
</evidence>
<accession>A0A6P1ZQ83</accession>
<comment type="similarity">
    <text evidence="1 5">Belongs to the FlgD family.</text>
</comment>
<dbReference type="InterPro" id="IPR025963">
    <property type="entry name" value="FLgD_Tudor"/>
</dbReference>
<dbReference type="InterPro" id="IPR025965">
    <property type="entry name" value="FlgD/Vpr_Ig-like"/>
</dbReference>
<dbReference type="Pfam" id="PF13860">
    <property type="entry name" value="FlgD_ig"/>
    <property type="match status" value="1"/>
</dbReference>
<dbReference type="Proteomes" id="UP000503251">
    <property type="component" value="Chromosome"/>
</dbReference>
<dbReference type="Gene3D" id="2.60.40.4070">
    <property type="match status" value="1"/>
</dbReference>
<reference evidence="9 12" key="2">
    <citation type="submission" date="2019-04" db="EMBL/GenBank/DDBJ databases">
        <title>Isolation and culture of sulfate reducing bacteria from the cold seep of the South China Sea.</title>
        <authorList>
            <person name="Sun C."/>
            <person name="Liu R."/>
        </authorList>
    </citation>
    <scope>NUCLEOTIDE SEQUENCE [LARGE SCALE GENOMIC DNA]</scope>
    <source>
        <strain evidence="9 12">CS1</strain>
    </source>
</reference>
<sequence>MAVVNTNEILGLTSSYGAARDPNEPVGKSDLDKEDFLTLLVVQLQNQDPLNPMEDTQFTSQLAEFSSLEQLTNINKGVESLNGGSERTDMVTAVNFIGKQVRATGDVVGKTNDGVSTLYFELEEPIAHGFINIFDSAGGIVNTIRLNAMQEGSYEITWNGEDYDGNEAPNGVYQIAMACEDHNGQPVLVDTDVSGTVVGIQKENGEFYMRLADGRMVDFTSIKEVVNPTTPADTTDEGNNTGDGDTTEEDGATDEEEDSGSDSSA</sequence>
<dbReference type="InterPro" id="IPR005648">
    <property type="entry name" value="FlgD"/>
</dbReference>
<dbReference type="GO" id="GO:0044781">
    <property type="term" value="P:bacterial-type flagellum organization"/>
    <property type="evidence" value="ECO:0007669"/>
    <property type="project" value="UniProtKB-UniRule"/>
</dbReference>
<dbReference type="AlphaFoldDB" id="A0A6P1ZQ83"/>
<reference evidence="10 11" key="1">
    <citation type="submission" date="2018-06" db="EMBL/GenBank/DDBJ databases">
        <title>Complete genome of Desulfovibrio marinus P48SEP.</title>
        <authorList>
            <person name="Crispim J.S."/>
            <person name="Vidigal P.M.P."/>
            <person name="Silva L.C.F."/>
            <person name="Araujo L.C."/>
            <person name="Laguardia C.N."/>
            <person name="Dias R.S."/>
            <person name="Sousa M.P."/>
            <person name="Paula S.O."/>
            <person name="Silva C."/>
        </authorList>
    </citation>
    <scope>NUCLEOTIDE SEQUENCE [LARGE SCALE GENOMIC DNA]</scope>
    <source>
        <strain evidence="10 11">P48SEP</strain>
    </source>
</reference>
<keyword evidence="10" id="KW-0969">Cilium</keyword>
<evidence type="ECO:0000256" key="3">
    <source>
        <dbReference type="ARBA" id="ARBA00022795"/>
    </source>
</evidence>
<evidence type="ECO:0000256" key="4">
    <source>
        <dbReference type="ARBA" id="ARBA00024746"/>
    </source>
</evidence>
<keyword evidence="10" id="KW-0966">Cell projection</keyword>
<dbReference type="OrthoDB" id="9785233at2"/>
<dbReference type="Pfam" id="PF03963">
    <property type="entry name" value="FlgD"/>
    <property type="match status" value="1"/>
</dbReference>
<evidence type="ECO:0000259" key="7">
    <source>
        <dbReference type="Pfam" id="PF13860"/>
    </source>
</evidence>
<dbReference type="RefSeq" id="WP_144233779.1">
    <property type="nucleotide sequence ID" value="NZ_CP039543.1"/>
</dbReference>
<evidence type="ECO:0000313" key="12">
    <source>
        <dbReference type="Proteomes" id="UP000503251"/>
    </source>
</evidence>
<keyword evidence="10" id="KW-0282">Flagellum</keyword>
<evidence type="ECO:0000256" key="6">
    <source>
        <dbReference type="SAM" id="MobiDB-lite"/>
    </source>
</evidence>
<protein>
    <recommendedName>
        <fullName evidence="2 5">Basal-body rod modification protein FlgD</fullName>
    </recommendedName>
</protein>
<organism evidence="10 11">
    <name type="scientific">Oceanidesulfovibrio marinus</name>
    <dbReference type="NCBI Taxonomy" id="370038"/>
    <lineage>
        <taxon>Bacteria</taxon>
        <taxon>Pseudomonadati</taxon>
        <taxon>Thermodesulfobacteriota</taxon>
        <taxon>Desulfovibrionia</taxon>
        <taxon>Desulfovibrionales</taxon>
        <taxon>Desulfovibrionaceae</taxon>
        <taxon>Oceanidesulfovibrio</taxon>
    </lineage>
</organism>
<evidence type="ECO:0000259" key="8">
    <source>
        <dbReference type="Pfam" id="PF13861"/>
    </source>
</evidence>
<name>A0A6P1ZQ83_9BACT</name>
<evidence type="ECO:0000313" key="9">
    <source>
        <dbReference type="EMBL" id="QJT08846.1"/>
    </source>
</evidence>
<dbReference type="EMBL" id="QMIF01000001">
    <property type="protein sequence ID" value="TVM36728.1"/>
    <property type="molecule type" value="Genomic_DNA"/>
</dbReference>
<feature type="domain" description="FlgD Tudor-like" evidence="8">
    <location>
        <begin position="90"/>
        <end position="223"/>
    </location>
</feature>
<evidence type="ECO:0000256" key="1">
    <source>
        <dbReference type="ARBA" id="ARBA00010577"/>
    </source>
</evidence>